<keyword evidence="3" id="KW-0482">Metalloprotease</keyword>
<keyword evidence="1" id="KW-0472">Membrane</keyword>
<feature type="non-terminal residue" evidence="3">
    <location>
        <position position="352"/>
    </location>
</feature>
<keyword evidence="3" id="KW-0378">Hydrolase</keyword>
<evidence type="ECO:0000256" key="1">
    <source>
        <dbReference type="SAM" id="Phobius"/>
    </source>
</evidence>
<dbReference type="PANTHER" id="PTHR34978">
    <property type="entry name" value="POSSIBLE SENSOR-TRANSDUCER PROTEIN BLAR"/>
    <property type="match status" value="1"/>
</dbReference>
<dbReference type="InterPro" id="IPR008756">
    <property type="entry name" value="Peptidase_M56"/>
</dbReference>
<dbReference type="Proteomes" id="UP000474565">
    <property type="component" value="Unassembled WGS sequence"/>
</dbReference>
<feature type="transmembrane region" description="Helical" evidence="1">
    <location>
        <begin position="46"/>
        <end position="69"/>
    </location>
</feature>
<keyword evidence="3" id="KW-0645">Protease</keyword>
<reference evidence="3 4" key="1">
    <citation type="submission" date="2019-12" db="EMBL/GenBank/DDBJ databases">
        <title>Novel species isolated from a subtropical stream in China.</title>
        <authorList>
            <person name="Lu H."/>
        </authorList>
    </citation>
    <scope>NUCLEOTIDE SEQUENCE [LARGE SCALE GENOMIC DNA]</scope>
    <source>
        <strain evidence="3 4">FT50W</strain>
    </source>
</reference>
<proteinExistence type="predicted"/>
<feature type="transmembrane region" description="Helical" evidence="1">
    <location>
        <begin position="308"/>
        <end position="330"/>
    </location>
</feature>
<name>A0A6L8MTA8_9BURK</name>
<protein>
    <submittedName>
        <fullName evidence="3">M48 family metalloprotease</fullName>
    </submittedName>
</protein>
<evidence type="ECO:0000313" key="3">
    <source>
        <dbReference type="EMBL" id="MYM85258.1"/>
    </source>
</evidence>
<sequence>MPSLLQALVPATGWALLHFVWQGLLIGWTVMLAMHLLRNARPQTRYTVACGGMLLCAALPLSAIIVYLLDASVPVGFGAMQTVAVGATSAGALIDDGTLDNIKSLLGRQLPWIVGLWLAGAALMALRLALGLKWVAEHTGAGDYTTNPYWQRRLSTMACRFGIEQHVRLGVSDKVDSPITAGCWKPIVLVPSALITGMPVDLLEALLAHELAHIKRHDYLVNLLQSVIEVALFYHPSVWAISRRIRIEREQIADDLAVEMLGQPHKLAQALSQLDQFQFDTTQLAHAAHGGNLMSRIKRLLRPDVEPVSWKIAMPLAGLLAAGAVFYAHAAPQPVAPAAPLAPAAAPAAPAA</sequence>
<dbReference type="CDD" id="cd07341">
    <property type="entry name" value="M56_BlaR1_MecR1_like"/>
    <property type="match status" value="1"/>
</dbReference>
<evidence type="ECO:0000259" key="2">
    <source>
        <dbReference type="Pfam" id="PF05569"/>
    </source>
</evidence>
<dbReference type="AlphaFoldDB" id="A0A6L8MTA8"/>
<keyword evidence="1" id="KW-0812">Transmembrane</keyword>
<gene>
    <name evidence="3" type="ORF">GTP44_25385</name>
</gene>
<dbReference type="InterPro" id="IPR052173">
    <property type="entry name" value="Beta-lactam_resp_regulator"/>
</dbReference>
<keyword evidence="1" id="KW-1133">Transmembrane helix</keyword>
<comment type="caution">
    <text evidence="3">The sequence shown here is derived from an EMBL/GenBank/DDBJ whole genome shotgun (WGS) entry which is preliminary data.</text>
</comment>
<dbReference type="GO" id="GO:0006508">
    <property type="term" value="P:proteolysis"/>
    <property type="evidence" value="ECO:0007669"/>
    <property type="project" value="UniProtKB-KW"/>
</dbReference>
<dbReference type="Pfam" id="PF05569">
    <property type="entry name" value="Peptidase_M56"/>
    <property type="match status" value="1"/>
</dbReference>
<feature type="transmembrane region" description="Helical" evidence="1">
    <location>
        <begin position="12"/>
        <end position="34"/>
    </location>
</feature>
<feature type="transmembrane region" description="Helical" evidence="1">
    <location>
        <begin position="110"/>
        <end position="130"/>
    </location>
</feature>
<dbReference type="Gene3D" id="3.30.2010.10">
    <property type="entry name" value="Metalloproteases ('zincins'), catalytic domain"/>
    <property type="match status" value="1"/>
</dbReference>
<evidence type="ECO:0000313" key="4">
    <source>
        <dbReference type="Proteomes" id="UP000474565"/>
    </source>
</evidence>
<organism evidence="3 4">
    <name type="scientific">Duganella lactea</name>
    <dbReference type="NCBI Taxonomy" id="2692173"/>
    <lineage>
        <taxon>Bacteria</taxon>
        <taxon>Pseudomonadati</taxon>
        <taxon>Pseudomonadota</taxon>
        <taxon>Betaproteobacteria</taxon>
        <taxon>Burkholderiales</taxon>
        <taxon>Oxalobacteraceae</taxon>
        <taxon>Telluria group</taxon>
        <taxon>Duganella</taxon>
    </lineage>
</organism>
<dbReference type="GO" id="GO:0008237">
    <property type="term" value="F:metallopeptidase activity"/>
    <property type="evidence" value="ECO:0007669"/>
    <property type="project" value="UniProtKB-KW"/>
</dbReference>
<accession>A0A6L8MTA8</accession>
<dbReference type="EMBL" id="WWCP01000056">
    <property type="protein sequence ID" value="MYM85258.1"/>
    <property type="molecule type" value="Genomic_DNA"/>
</dbReference>
<dbReference type="PANTHER" id="PTHR34978:SF3">
    <property type="entry name" value="SLR0241 PROTEIN"/>
    <property type="match status" value="1"/>
</dbReference>
<feature type="domain" description="Peptidase M56" evidence="2">
    <location>
        <begin position="53"/>
        <end position="263"/>
    </location>
</feature>